<evidence type="ECO:0000313" key="9">
    <source>
        <dbReference type="EMBL" id="KAG6509089.1"/>
    </source>
</evidence>
<dbReference type="InterPro" id="IPR013747">
    <property type="entry name" value="ACP_syn_III_C"/>
</dbReference>
<keyword evidence="3 4" id="KW-0012">Acyltransferase</keyword>
<feature type="domain" description="Beta-ketoacyl-[acyl-carrier-protein] synthase III C-terminal" evidence="8">
    <location>
        <begin position="352"/>
        <end position="435"/>
    </location>
</feature>
<dbReference type="EMBL" id="JACMSC010000009">
    <property type="protein sequence ID" value="KAG6509089.1"/>
    <property type="molecule type" value="Genomic_DNA"/>
</dbReference>
<keyword evidence="6" id="KW-1133">Transmembrane helix</keyword>
<dbReference type="GO" id="GO:0016020">
    <property type="term" value="C:membrane"/>
    <property type="evidence" value="ECO:0007669"/>
    <property type="project" value="InterPro"/>
</dbReference>
<evidence type="ECO:0000256" key="5">
    <source>
        <dbReference type="PIRSR" id="PIRSR036417-1"/>
    </source>
</evidence>
<proteinExistence type="inferred from homology"/>
<protein>
    <recommendedName>
        <fullName evidence="4">3-ketoacyl-CoA synthase</fullName>
        <ecNumber evidence="4">2.3.1.-</ecNumber>
    </recommendedName>
</protein>
<dbReference type="SUPFAM" id="SSF53901">
    <property type="entry name" value="Thiolase-like"/>
    <property type="match status" value="1"/>
</dbReference>
<dbReference type="InterPro" id="IPR012392">
    <property type="entry name" value="3-ktacl-CoA_syn"/>
</dbReference>
<dbReference type="UniPathway" id="UPA00094"/>
<sequence>MQTAEESLLMELLSMASAFMLFYCFLNILWVFFRRWRDRQCYLVDYVCFKPSDDRKISTEFSGDIVMRNPRLGFPEYKFLLKVIVNSGIGEETYGPSNILEGREDECTHGDGMAEMDDCMDAALDELFRRSAALRVSPLDVDVLVVNVSMFAPAPSLASRIVRRYGMREDVKAFNLGGMGCSGSLISLDLVGNVFRGRGRTTAVVLSSESIGPNWYRGSDKSMMMGNCLFRSGGCAMLLSNDPAMRRRAKMSLRCLVRTHIGANDDAHQCAAQKEDDRGLVGFFLGKELPKVAVHEQAAVRSLTENLQRLLPKVLPTRELLLFAARAARQRLWWRNKAGAPLAAATRVNFKSGIDHFCLHPGGAAVIEAVGRSMALSPHDLEPSRMTLHRWGNTSASSLWYVLAYMEAKRRLRRNHRVLMVTFGAGFKCNSCVWQVERDLDDDGAWADCIHGYPPKTSTNPFLEKYGWVNDE</sequence>
<evidence type="ECO:0000259" key="8">
    <source>
        <dbReference type="Pfam" id="PF08541"/>
    </source>
</evidence>
<reference evidence="9 10" key="1">
    <citation type="submission" date="2020-08" db="EMBL/GenBank/DDBJ databases">
        <title>Plant Genome Project.</title>
        <authorList>
            <person name="Zhang R.-G."/>
        </authorList>
    </citation>
    <scope>NUCLEOTIDE SEQUENCE [LARGE SCALE GENOMIC DNA]</scope>
    <source>
        <tissue evidence="9">Rhizome</tissue>
    </source>
</reference>
<organism evidence="9 10">
    <name type="scientific">Zingiber officinale</name>
    <name type="common">Ginger</name>
    <name type="synonym">Amomum zingiber</name>
    <dbReference type="NCBI Taxonomy" id="94328"/>
    <lineage>
        <taxon>Eukaryota</taxon>
        <taxon>Viridiplantae</taxon>
        <taxon>Streptophyta</taxon>
        <taxon>Embryophyta</taxon>
        <taxon>Tracheophyta</taxon>
        <taxon>Spermatophyta</taxon>
        <taxon>Magnoliopsida</taxon>
        <taxon>Liliopsida</taxon>
        <taxon>Zingiberales</taxon>
        <taxon>Zingiberaceae</taxon>
        <taxon>Zingiber</taxon>
    </lineage>
</organism>
<keyword evidence="6" id="KW-0812">Transmembrane</keyword>
<feature type="transmembrane region" description="Helical" evidence="6">
    <location>
        <begin position="12"/>
        <end position="33"/>
    </location>
</feature>
<dbReference type="GO" id="GO:0006633">
    <property type="term" value="P:fatty acid biosynthetic process"/>
    <property type="evidence" value="ECO:0007669"/>
    <property type="project" value="UniProtKB-UniPathway"/>
</dbReference>
<name>A0A8J5L2I3_ZINOF</name>
<evidence type="ECO:0000256" key="6">
    <source>
        <dbReference type="SAM" id="Phobius"/>
    </source>
</evidence>
<keyword evidence="10" id="KW-1185">Reference proteome</keyword>
<dbReference type="PIRSF" id="PIRSF036417">
    <property type="entry name" value="3-ktacl-CoA_syn"/>
    <property type="match status" value="1"/>
</dbReference>
<dbReference type="EC" id="2.3.1.-" evidence="4"/>
<evidence type="ECO:0000259" key="7">
    <source>
        <dbReference type="Pfam" id="PF08392"/>
    </source>
</evidence>
<dbReference type="InterPro" id="IPR016039">
    <property type="entry name" value="Thiolase-like"/>
</dbReference>
<feature type="domain" description="FAE" evidence="7">
    <location>
        <begin position="36"/>
        <end position="328"/>
    </location>
</feature>
<evidence type="ECO:0000256" key="1">
    <source>
        <dbReference type="ARBA" id="ARBA00005531"/>
    </source>
</evidence>
<gene>
    <name evidence="9" type="ORF">ZIOFF_034480</name>
</gene>
<feature type="active site" evidence="5">
    <location>
        <position position="389"/>
    </location>
</feature>
<keyword evidence="2 4" id="KW-0808">Transferase</keyword>
<evidence type="ECO:0000313" key="10">
    <source>
        <dbReference type="Proteomes" id="UP000734854"/>
    </source>
</evidence>
<dbReference type="Gene3D" id="3.40.47.10">
    <property type="match status" value="1"/>
</dbReference>
<evidence type="ECO:0000256" key="3">
    <source>
        <dbReference type="ARBA" id="ARBA00023315"/>
    </source>
</evidence>
<keyword evidence="6" id="KW-0472">Membrane</keyword>
<evidence type="ECO:0000256" key="2">
    <source>
        <dbReference type="ARBA" id="ARBA00022679"/>
    </source>
</evidence>
<feature type="active site" evidence="5">
    <location>
        <position position="260"/>
    </location>
</feature>
<dbReference type="PANTHER" id="PTHR31561">
    <property type="entry name" value="3-KETOACYL-COA SYNTHASE"/>
    <property type="match status" value="1"/>
</dbReference>
<comment type="similarity">
    <text evidence="1 4">Belongs to the thiolase-like superfamily. Chalcone/stilbene synthases family.</text>
</comment>
<dbReference type="Pfam" id="PF08541">
    <property type="entry name" value="ACP_syn_III_C"/>
    <property type="match status" value="1"/>
</dbReference>
<evidence type="ECO:0000256" key="4">
    <source>
        <dbReference type="PIRNR" id="PIRNR036417"/>
    </source>
</evidence>
<dbReference type="Pfam" id="PF08392">
    <property type="entry name" value="FAE1_CUT1_RppA"/>
    <property type="match status" value="1"/>
</dbReference>
<feature type="active site" evidence="5">
    <location>
        <position position="393"/>
    </location>
</feature>
<dbReference type="CDD" id="cd00831">
    <property type="entry name" value="CHS_like"/>
    <property type="match status" value="1"/>
</dbReference>
<dbReference type="InterPro" id="IPR013601">
    <property type="entry name" value="FAE1_typ3_polyketide_synth"/>
</dbReference>
<feature type="active site" evidence="5">
    <location>
        <position position="356"/>
    </location>
</feature>
<dbReference type="AlphaFoldDB" id="A0A8J5L2I3"/>
<feature type="active site" evidence="5">
    <location>
        <position position="181"/>
    </location>
</feature>
<dbReference type="GO" id="GO:0016747">
    <property type="term" value="F:acyltransferase activity, transferring groups other than amino-acyl groups"/>
    <property type="evidence" value="ECO:0007669"/>
    <property type="project" value="InterPro"/>
</dbReference>
<comment type="pathway">
    <text evidence="4">Lipid metabolism; fatty acid biosynthesis.</text>
</comment>
<comment type="caution">
    <text evidence="9">The sequence shown here is derived from an EMBL/GenBank/DDBJ whole genome shotgun (WGS) entry which is preliminary data.</text>
</comment>
<feature type="active site" evidence="5">
    <location>
        <position position="360"/>
    </location>
</feature>
<accession>A0A8J5L2I3</accession>
<dbReference type="Proteomes" id="UP000734854">
    <property type="component" value="Unassembled WGS sequence"/>
</dbReference>